<feature type="signal peptide" evidence="2">
    <location>
        <begin position="1"/>
        <end position="23"/>
    </location>
</feature>
<comment type="caution">
    <text evidence="3">The sequence shown here is derived from an EMBL/GenBank/DDBJ whole genome shotgun (WGS) entry which is preliminary data.</text>
</comment>
<evidence type="ECO:0000256" key="1">
    <source>
        <dbReference type="SAM" id="MobiDB-lite"/>
    </source>
</evidence>
<reference evidence="3" key="1">
    <citation type="journal article" date="2016" name="Insect Biochem. Mol. Biol.">
        <title>Multifaceted biological insights from a draft genome sequence of the tobacco hornworm moth, Manduca sexta.</title>
        <authorList>
            <person name="Kanost M.R."/>
            <person name="Arrese E.L."/>
            <person name="Cao X."/>
            <person name="Chen Y.R."/>
            <person name="Chellapilla S."/>
            <person name="Goldsmith M.R."/>
            <person name="Grosse-Wilde E."/>
            <person name="Heckel D.G."/>
            <person name="Herndon N."/>
            <person name="Jiang H."/>
            <person name="Papanicolaou A."/>
            <person name="Qu J."/>
            <person name="Soulages J.L."/>
            <person name="Vogel H."/>
            <person name="Walters J."/>
            <person name="Waterhouse R.M."/>
            <person name="Ahn S.J."/>
            <person name="Almeida F.C."/>
            <person name="An C."/>
            <person name="Aqrawi P."/>
            <person name="Bretschneider A."/>
            <person name="Bryant W.B."/>
            <person name="Bucks S."/>
            <person name="Chao H."/>
            <person name="Chevignon G."/>
            <person name="Christen J.M."/>
            <person name="Clarke D.F."/>
            <person name="Dittmer N.T."/>
            <person name="Ferguson L.C.F."/>
            <person name="Garavelou S."/>
            <person name="Gordon K.H.J."/>
            <person name="Gunaratna R.T."/>
            <person name="Han Y."/>
            <person name="Hauser F."/>
            <person name="He Y."/>
            <person name="Heidel-Fischer H."/>
            <person name="Hirsh A."/>
            <person name="Hu Y."/>
            <person name="Jiang H."/>
            <person name="Kalra D."/>
            <person name="Klinner C."/>
            <person name="Konig C."/>
            <person name="Kovar C."/>
            <person name="Kroll A.R."/>
            <person name="Kuwar S.S."/>
            <person name="Lee S.L."/>
            <person name="Lehman R."/>
            <person name="Li K."/>
            <person name="Li Z."/>
            <person name="Liang H."/>
            <person name="Lovelace S."/>
            <person name="Lu Z."/>
            <person name="Mansfield J.H."/>
            <person name="McCulloch K.J."/>
            <person name="Mathew T."/>
            <person name="Morton B."/>
            <person name="Muzny D.M."/>
            <person name="Neunemann D."/>
            <person name="Ongeri F."/>
            <person name="Pauchet Y."/>
            <person name="Pu L.L."/>
            <person name="Pyrousis I."/>
            <person name="Rao X.J."/>
            <person name="Redding A."/>
            <person name="Roesel C."/>
            <person name="Sanchez-Gracia A."/>
            <person name="Schaack S."/>
            <person name="Shukla A."/>
            <person name="Tetreau G."/>
            <person name="Wang Y."/>
            <person name="Xiong G.H."/>
            <person name="Traut W."/>
            <person name="Walsh T.K."/>
            <person name="Worley K.C."/>
            <person name="Wu D."/>
            <person name="Wu W."/>
            <person name="Wu Y.Q."/>
            <person name="Zhang X."/>
            <person name="Zou Z."/>
            <person name="Zucker H."/>
            <person name="Briscoe A.D."/>
            <person name="Burmester T."/>
            <person name="Clem R.J."/>
            <person name="Feyereisen R."/>
            <person name="Grimmelikhuijzen C.J.P."/>
            <person name="Hamodrakas S.J."/>
            <person name="Hansson B.S."/>
            <person name="Huguet E."/>
            <person name="Jermiin L.S."/>
            <person name="Lan Q."/>
            <person name="Lehman H.K."/>
            <person name="Lorenzen M."/>
            <person name="Merzendorfer H."/>
            <person name="Michalopoulos I."/>
            <person name="Morton D.B."/>
            <person name="Muthukrishnan S."/>
            <person name="Oakeshott J.G."/>
            <person name="Palmer W."/>
            <person name="Park Y."/>
            <person name="Passarelli A.L."/>
            <person name="Rozas J."/>
            <person name="Schwartz L.M."/>
            <person name="Smith W."/>
            <person name="Southgate A."/>
            <person name="Vilcinskas A."/>
            <person name="Vogt R."/>
            <person name="Wang P."/>
            <person name="Werren J."/>
            <person name="Yu X.Q."/>
            <person name="Zhou J.J."/>
            <person name="Brown S.J."/>
            <person name="Scherer S.E."/>
            <person name="Richards S."/>
            <person name="Blissard G.W."/>
        </authorList>
    </citation>
    <scope>NUCLEOTIDE SEQUENCE</scope>
</reference>
<sequence length="114" mass="12600">MAAWWAGRVITFFLCVLLAVVEMGTPFGFPPISESFNAASKNSGNLMNSGTLNKGFNNNSVRLLREAAFNKENNDFELIMVLPNRKKRQPALEKSPVRRSRSASIQGGATEPRI</sequence>
<organism evidence="3 4">
    <name type="scientific">Manduca sexta</name>
    <name type="common">Tobacco hawkmoth</name>
    <name type="synonym">Tobacco hornworm</name>
    <dbReference type="NCBI Taxonomy" id="7130"/>
    <lineage>
        <taxon>Eukaryota</taxon>
        <taxon>Metazoa</taxon>
        <taxon>Ecdysozoa</taxon>
        <taxon>Arthropoda</taxon>
        <taxon>Hexapoda</taxon>
        <taxon>Insecta</taxon>
        <taxon>Pterygota</taxon>
        <taxon>Neoptera</taxon>
        <taxon>Endopterygota</taxon>
        <taxon>Lepidoptera</taxon>
        <taxon>Glossata</taxon>
        <taxon>Ditrysia</taxon>
        <taxon>Bombycoidea</taxon>
        <taxon>Sphingidae</taxon>
        <taxon>Sphinginae</taxon>
        <taxon>Sphingini</taxon>
        <taxon>Manduca</taxon>
    </lineage>
</organism>
<dbReference type="Proteomes" id="UP000791440">
    <property type="component" value="Unassembled WGS sequence"/>
</dbReference>
<dbReference type="EMBL" id="JH669402">
    <property type="protein sequence ID" value="KAG6465192.1"/>
    <property type="molecule type" value="Genomic_DNA"/>
</dbReference>
<reference evidence="3" key="2">
    <citation type="submission" date="2020-12" db="EMBL/GenBank/DDBJ databases">
        <authorList>
            <person name="Kanost M."/>
        </authorList>
    </citation>
    <scope>NUCLEOTIDE SEQUENCE</scope>
</reference>
<feature type="chain" id="PRO_5037553343" evidence="2">
    <location>
        <begin position="24"/>
        <end position="114"/>
    </location>
</feature>
<feature type="region of interest" description="Disordered" evidence="1">
    <location>
        <begin position="88"/>
        <end position="114"/>
    </location>
</feature>
<evidence type="ECO:0000256" key="2">
    <source>
        <dbReference type="SAM" id="SignalP"/>
    </source>
</evidence>
<keyword evidence="4" id="KW-1185">Reference proteome</keyword>
<protein>
    <submittedName>
        <fullName evidence="3">Uncharacterized protein</fullName>
    </submittedName>
</protein>
<evidence type="ECO:0000313" key="4">
    <source>
        <dbReference type="Proteomes" id="UP000791440"/>
    </source>
</evidence>
<name>A0A921ZVV0_MANSE</name>
<accession>A0A921ZVV0</accession>
<gene>
    <name evidence="3" type="ORF">O3G_MSEX014987</name>
</gene>
<dbReference type="AlphaFoldDB" id="A0A921ZVV0"/>
<evidence type="ECO:0000313" key="3">
    <source>
        <dbReference type="EMBL" id="KAG6465192.1"/>
    </source>
</evidence>
<keyword evidence="2" id="KW-0732">Signal</keyword>
<proteinExistence type="predicted"/>